<dbReference type="Gene3D" id="3.30.420.140">
    <property type="entry name" value="YqgF/RNase H-like domain"/>
    <property type="match status" value="1"/>
</dbReference>
<keyword evidence="4 5" id="KW-0378">Hydrolase</keyword>
<accession>A0A6J4U7T4</accession>
<dbReference type="EC" id="3.1.-.-" evidence="5"/>
<dbReference type="SMART" id="SM00732">
    <property type="entry name" value="YqgFc"/>
    <property type="match status" value="1"/>
</dbReference>
<dbReference type="GO" id="GO:0005829">
    <property type="term" value="C:cytosol"/>
    <property type="evidence" value="ECO:0007669"/>
    <property type="project" value="TreeGrafter"/>
</dbReference>
<organism evidence="7">
    <name type="scientific">uncultured Thermomicrobiales bacterium</name>
    <dbReference type="NCBI Taxonomy" id="1645740"/>
    <lineage>
        <taxon>Bacteria</taxon>
        <taxon>Pseudomonadati</taxon>
        <taxon>Thermomicrobiota</taxon>
        <taxon>Thermomicrobia</taxon>
        <taxon>Thermomicrobiales</taxon>
        <taxon>environmental samples</taxon>
    </lineage>
</organism>
<dbReference type="HAMAP" id="MF_00651">
    <property type="entry name" value="Nuclease_YqgF"/>
    <property type="match status" value="1"/>
</dbReference>
<comment type="similarity">
    <text evidence="5">Belongs to the YqgF HJR family.</text>
</comment>
<dbReference type="EMBL" id="CADCWJ010000061">
    <property type="protein sequence ID" value="CAA9542811.1"/>
    <property type="molecule type" value="Genomic_DNA"/>
</dbReference>
<sequence>MPDATEPGGRLLGLDMGGRRIGVAVSDELGTIASPCAMVPRGPGDAAAIGAIAEKYGAVRLVAGLPIGLSGREGPQAAEVRAYTDAIAEDLGLPLVYWDERLSTLIAERSLIASGTRRQKRKEQVDAVAAAVILQGYLDHQRWSARRGGRR</sequence>
<dbReference type="SUPFAM" id="SSF53098">
    <property type="entry name" value="Ribonuclease H-like"/>
    <property type="match status" value="1"/>
</dbReference>
<feature type="domain" description="YqgF/RNase H-like" evidence="6">
    <location>
        <begin position="9"/>
        <end position="107"/>
    </location>
</feature>
<gene>
    <name evidence="7" type="ORF">AVDCRST_MAG87-222</name>
</gene>
<comment type="subcellular location">
    <subcellularLocation>
        <location evidence="5">Cytoplasm</location>
    </subcellularLocation>
</comment>
<protein>
    <recommendedName>
        <fullName evidence="5">Putative pre-16S rRNA nuclease</fullName>
        <ecNumber evidence="5">3.1.-.-</ecNumber>
    </recommendedName>
</protein>
<name>A0A6J4U7T4_9BACT</name>
<evidence type="ECO:0000313" key="7">
    <source>
        <dbReference type="EMBL" id="CAA9542811.1"/>
    </source>
</evidence>
<keyword evidence="2 5" id="KW-0690">Ribosome biogenesis</keyword>
<evidence type="ECO:0000256" key="3">
    <source>
        <dbReference type="ARBA" id="ARBA00022722"/>
    </source>
</evidence>
<evidence type="ECO:0000256" key="5">
    <source>
        <dbReference type="HAMAP-Rule" id="MF_00651"/>
    </source>
</evidence>
<dbReference type="GO" id="GO:0004518">
    <property type="term" value="F:nuclease activity"/>
    <property type="evidence" value="ECO:0007669"/>
    <property type="project" value="UniProtKB-KW"/>
</dbReference>
<reference evidence="7" key="1">
    <citation type="submission" date="2020-02" db="EMBL/GenBank/DDBJ databases">
        <authorList>
            <person name="Meier V. D."/>
        </authorList>
    </citation>
    <scope>NUCLEOTIDE SEQUENCE</scope>
    <source>
        <strain evidence="7">AVDCRST_MAG87</strain>
    </source>
</reference>
<dbReference type="NCBIfam" id="TIGR00250">
    <property type="entry name" value="RNAse_H_YqgF"/>
    <property type="match status" value="1"/>
</dbReference>
<dbReference type="InterPro" id="IPR012337">
    <property type="entry name" value="RNaseH-like_sf"/>
</dbReference>
<dbReference type="AlphaFoldDB" id="A0A6J4U7T4"/>
<dbReference type="GO" id="GO:0016788">
    <property type="term" value="F:hydrolase activity, acting on ester bonds"/>
    <property type="evidence" value="ECO:0007669"/>
    <property type="project" value="UniProtKB-UniRule"/>
</dbReference>
<dbReference type="Pfam" id="PF03652">
    <property type="entry name" value="RuvX"/>
    <property type="match status" value="1"/>
</dbReference>
<dbReference type="InterPro" id="IPR005227">
    <property type="entry name" value="YqgF"/>
</dbReference>
<evidence type="ECO:0000259" key="6">
    <source>
        <dbReference type="SMART" id="SM00732"/>
    </source>
</evidence>
<comment type="function">
    <text evidence="5">Could be a nuclease involved in processing of the 5'-end of pre-16S rRNA.</text>
</comment>
<dbReference type="PANTHER" id="PTHR33317:SF4">
    <property type="entry name" value="POLYNUCLEOTIDYL TRANSFERASE, RIBONUCLEASE H-LIKE SUPERFAMILY PROTEIN"/>
    <property type="match status" value="1"/>
</dbReference>
<keyword evidence="1 5" id="KW-0963">Cytoplasm</keyword>
<dbReference type="PANTHER" id="PTHR33317">
    <property type="entry name" value="POLYNUCLEOTIDYL TRANSFERASE, RIBONUCLEASE H-LIKE SUPERFAMILY PROTEIN"/>
    <property type="match status" value="1"/>
</dbReference>
<keyword evidence="3 5" id="KW-0540">Nuclease</keyword>
<dbReference type="InterPro" id="IPR006641">
    <property type="entry name" value="YqgF/RNaseH-like_dom"/>
</dbReference>
<evidence type="ECO:0000256" key="2">
    <source>
        <dbReference type="ARBA" id="ARBA00022517"/>
    </source>
</evidence>
<dbReference type="InterPro" id="IPR037027">
    <property type="entry name" value="YqgF/RNaseH-like_dom_sf"/>
</dbReference>
<dbReference type="CDD" id="cd16964">
    <property type="entry name" value="YqgF"/>
    <property type="match status" value="1"/>
</dbReference>
<proteinExistence type="inferred from homology"/>
<dbReference type="GO" id="GO:0000967">
    <property type="term" value="P:rRNA 5'-end processing"/>
    <property type="evidence" value="ECO:0007669"/>
    <property type="project" value="UniProtKB-UniRule"/>
</dbReference>
<evidence type="ECO:0000256" key="1">
    <source>
        <dbReference type="ARBA" id="ARBA00022490"/>
    </source>
</evidence>
<evidence type="ECO:0000256" key="4">
    <source>
        <dbReference type="ARBA" id="ARBA00022801"/>
    </source>
</evidence>